<feature type="signal peptide" evidence="1">
    <location>
        <begin position="1"/>
        <end position="19"/>
    </location>
</feature>
<reference evidence="2 3" key="1">
    <citation type="journal article" date="2014" name="Genome Announc.">
        <title>Draft Genome Sequences of Marine Flavobacterium Algibacter lectus Strains SS8 and NR4.</title>
        <authorList>
            <person name="Takatani N."/>
            <person name="Nakanishi M."/>
            <person name="Meirelles P."/>
            <person name="Mino S."/>
            <person name="Suda W."/>
            <person name="Oshima K."/>
            <person name="Hattori M."/>
            <person name="Ohkuma M."/>
            <person name="Hosokawa M."/>
            <person name="Miyashita K."/>
            <person name="Thompson F.L."/>
            <person name="Niwa A."/>
            <person name="Sawabe T."/>
            <person name="Sawabe T."/>
        </authorList>
    </citation>
    <scope>NUCLEOTIDE SEQUENCE [LARGE SCALE GENOMIC DNA]</scope>
    <source>
        <strain evidence="2 3">JCM 19300</strain>
    </source>
</reference>
<dbReference type="SUPFAM" id="SSF53474">
    <property type="entry name" value="alpha/beta-Hydrolases"/>
    <property type="match status" value="1"/>
</dbReference>
<dbReference type="RefSeq" id="WP_042504841.1">
    <property type="nucleotide sequence ID" value="NZ_BBNQ01000009.1"/>
</dbReference>
<dbReference type="OrthoDB" id="9803578at2"/>
<dbReference type="PANTHER" id="PTHR48098:SF1">
    <property type="entry name" value="DIACYLGLYCEROL ACYLTRANSFERASE_MYCOLYLTRANSFERASE AG85A"/>
    <property type="match status" value="1"/>
</dbReference>
<organism evidence="2 3">
    <name type="scientific">Algibacter lectus</name>
    <dbReference type="NCBI Taxonomy" id="221126"/>
    <lineage>
        <taxon>Bacteria</taxon>
        <taxon>Pseudomonadati</taxon>
        <taxon>Bacteroidota</taxon>
        <taxon>Flavobacteriia</taxon>
        <taxon>Flavobacteriales</taxon>
        <taxon>Flavobacteriaceae</taxon>
        <taxon>Algibacter</taxon>
    </lineage>
</organism>
<evidence type="ECO:0000313" key="2">
    <source>
        <dbReference type="EMBL" id="GAL63076.1"/>
    </source>
</evidence>
<dbReference type="AlphaFoldDB" id="A0A090VEA9"/>
<feature type="chain" id="PRO_5001867528" evidence="1">
    <location>
        <begin position="20"/>
        <end position="273"/>
    </location>
</feature>
<accession>A0A090VEA9</accession>
<dbReference type="InterPro" id="IPR000801">
    <property type="entry name" value="Esterase-like"/>
</dbReference>
<proteinExistence type="predicted"/>
<dbReference type="InterPro" id="IPR029058">
    <property type="entry name" value="AB_hydrolase_fold"/>
</dbReference>
<keyword evidence="1" id="KW-0732">Signal</keyword>
<dbReference type="Gene3D" id="3.40.50.1820">
    <property type="entry name" value="alpha/beta hydrolase"/>
    <property type="match status" value="1"/>
</dbReference>
<comment type="caution">
    <text evidence="2">The sequence shown here is derived from an EMBL/GenBank/DDBJ whole genome shotgun (WGS) entry which is preliminary data.</text>
</comment>
<evidence type="ECO:0000313" key="3">
    <source>
        <dbReference type="Proteomes" id="UP000029644"/>
    </source>
</evidence>
<dbReference type="EMBL" id="BBNQ01000009">
    <property type="protein sequence ID" value="GAL63076.1"/>
    <property type="molecule type" value="Genomic_DNA"/>
</dbReference>
<dbReference type="InterPro" id="IPR050583">
    <property type="entry name" value="Mycobacterial_A85_antigen"/>
</dbReference>
<evidence type="ECO:0000256" key="1">
    <source>
        <dbReference type="SAM" id="SignalP"/>
    </source>
</evidence>
<protein>
    <submittedName>
        <fullName evidence="2">Putative esterase</fullName>
    </submittedName>
</protein>
<dbReference type="Proteomes" id="UP000029644">
    <property type="component" value="Unassembled WGS sequence"/>
</dbReference>
<dbReference type="PANTHER" id="PTHR48098">
    <property type="entry name" value="ENTEROCHELIN ESTERASE-RELATED"/>
    <property type="match status" value="1"/>
</dbReference>
<name>A0A090VEA9_9FLAO</name>
<gene>
    <name evidence="2" type="ORF">JCM19300_1094</name>
</gene>
<dbReference type="Pfam" id="PF00756">
    <property type="entry name" value="Esterase"/>
    <property type="match status" value="1"/>
</dbReference>
<dbReference type="GO" id="GO:0016747">
    <property type="term" value="F:acyltransferase activity, transferring groups other than amino-acyl groups"/>
    <property type="evidence" value="ECO:0007669"/>
    <property type="project" value="TreeGrafter"/>
</dbReference>
<sequence length="273" mass="31058">MKKLIGFLLVFCASLSLYASKIDTLVVHSTVMNKDIKNVVITPDSYKKNGPKLPVVYLLHGAGGDHKAWLGKAPNIEAYADLYNVIIVCPDGHKTSWYFDSPIESNMQYETYISKELITGVDSNYNTIADKNHRAITGYSMGGHGALYLAFRHHDVWGVAASMSGGLDIRGFPLQWEIAERLGVYADSPETWEQNTVINMTHLLDGENLKFMFDCGVDDFFYDANVRLHKKLLERRIPHDYIERPGAHTNQYWANSIIYQMVFFKDFFNSTKK</sequence>